<dbReference type="Gene3D" id="3.30.1240.10">
    <property type="match status" value="1"/>
</dbReference>
<dbReference type="Proteomes" id="UP000005950">
    <property type="component" value="Unassembled WGS sequence"/>
</dbReference>
<dbReference type="EMBL" id="ACCF01000002">
    <property type="protein sequence ID" value="EEF69776.1"/>
    <property type="molecule type" value="Genomic_DNA"/>
</dbReference>
<dbReference type="HOGENOM" id="CLU_044146_0_1_9"/>
<dbReference type="SFLD" id="SFLDS00003">
    <property type="entry name" value="Haloacid_Dehalogenase"/>
    <property type="match status" value="1"/>
</dbReference>
<evidence type="ECO:0000313" key="1">
    <source>
        <dbReference type="EMBL" id="EEF69776.1"/>
    </source>
</evidence>
<dbReference type="InterPro" id="IPR000150">
    <property type="entry name" value="Cof"/>
</dbReference>
<dbReference type="eggNOG" id="COG0561">
    <property type="taxonomic scope" value="Bacteria"/>
</dbReference>
<evidence type="ECO:0000313" key="2">
    <source>
        <dbReference type="Proteomes" id="UP000005950"/>
    </source>
</evidence>
<protein>
    <submittedName>
        <fullName evidence="1">Cof-like hydrolase</fullName>
    </submittedName>
</protein>
<dbReference type="PANTHER" id="PTHR10000:SF8">
    <property type="entry name" value="HAD SUPERFAMILY HYDROLASE-LIKE, TYPE 3"/>
    <property type="match status" value="1"/>
</dbReference>
<reference evidence="1 2" key="1">
    <citation type="submission" date="2008-12" db="EMBL/GenBank/DDBJ databases">
        <authorList>
            <person name="Fulton L."/>
            <person name="Clifton S."/>
            <person name="Fulton B."/>
            <person name="Xu J."/>
            <person name="Minx P."/>
            <person name="Pepin K.H."/>
            <person name="Johnson M."/>
            <person name="Bhonagiri V."/>
            <person name="Nash W.E."/>
            <person name="Mardis E.R."/>
            <person name="Wilson R.K."/>
        </authorList>
    </citation>
    <scope>NUCLEOTIDE SEQUENCE [LARGE SCALE GENOMIC DNA]</scope>
    <source>
        <strain evidence="1 2">DSM 12042</strain>
    </source>
</reference>
<dbReference type="InterPro" id="IPR023214">
    <property type="entry name" value="HAD_sf"/>
</dbReference>
<reference evidence="1 2" key="2">
    <citation type="submission" date="2009-02" db="EMBL/GenBank/DDBJ databases">
        <title>Draft genome sequence of Holdemania filiformis DSM 12042.</title>
        <authorList>
            <person name="Sudarsanam P."/>
            <person name="Ley R."/>
            <person name="Guruge J."/>
            <person name="Turnbaugh P.J."/>
            <person name="Mahowald M."/>
            <person name="Liep D."/>
            <person name="Gordon J."/>
        </authorList>
    </citation>
    <scope>NUCLEOTIDE SEQUENCE [LARGE SCALE GENOMIC DNA]</scope>
    <source>
        <strain evidence="1 2">DSM 12042</strain>
    </source>
</reference>
<dbReference type="SUPFAM" id="SSF56784">
    <property type="entry name" value="HAD-like"/>
    <property type="match status" value="1"/>
</dbReference>
<dbReference type="CDD" id="cd07516">
    <property type="entry name" value="HAD_Pase"/>
    <property type="match status" value="1"/>
</dbReference>
<dbReference type="OrthoDB" id="9781413at2"/>
<dbReference type="GO" id="GO:0005829">
    <property type="term" value="C:cytosol"/>
    <property type="evidence" value="ECO:0007669"/>
    <property type="project" value="TreeGrafter"/>
</dbReference>
<dbReference type="Gene3D" id="3.40.50.1000">
    <property type="entry name" value="HAD superfamily/HAD-like"/>
    <property type="match status" value="1"/>
</dbReference>
<dbReference type="STRING" id="545696.HOLDEFILI_00039"/>
<dbReference type="Pfam" id="PF08282">
    <property type="entry name" value="Hydrolase_3"/>
    <property type="match status" value="1"/>
</dbReference>
<dbReference type="NCBIfam" id="TIGR01484">
    <property type="entry name" value="HAD-SF-IIB"/>
    <property type="match status" value="1"/>
</dbReference>
<accession>B9Y2L4</accession>
<dbReference type="SFLD" id="SFLDG01140">
    <property type="entry name" value="C2.B:_Phosphomannomutase_and_P"/>
    <property type="match status" value="1"/>
</dbReference>
<keyword evidence="1" id="KW-0378">Hydrolase</keyword>
<dbReference type="InterPro" id="IPR006379">
    <property type="entry name" value="HAD-SF_hydro_IIB"/>
</dbReference>
<dbReference type="AlphaFoldDB" id="B9Y2L4"/>
<gene>
    <name evidence="1" type="ORF">HOLDEFILI_00039</name>
</gene>
<dbReference type="GO" id="GO:0016791">
    <property type="term" value="F:phosphatase activity"/>
    <property type="evidence" value="ECO:0007669"/>
    <property type="project" value="TreeGrafter"/>
</dbReference>
<dbReference type="PANTHER" id="PTHR10000">
    <property type="entry name" value="PHOSPHOSERINE PHOSPHATASE"/>
    <property type="match status" value="1"/>
</dbReference>
<sequence length="276" mass="30103">MIKCIITDIDQTLTDAGMKLTPRTLEAVGKARAQGIQIVLCSGRPFPGMRGYLEALGLNQRACCSVGFNGGVLYENGTGTVLQATFFEPETLQEIVAELRRMNVNFHLESPISIVTGLNPIGHYTVRDSFITNMPLEVAKFEALLKRSDICKIMIADKPETLDSLVLPGKLKTKAKFVRSRPYYLEVVPLNVHKGLGVEAVAARYQLKKAEILGVGDGLNDLELLEASGMKVAMENGADALKQIADIIAPPHDQDGFARLLEALLRKDGQNLNGIK</sequence>
<name>B9Y2L4_9FIRM</name>
<proteinExistence type="predicted"/>
<dbReference type="GO" id="GO:0000287">
    <property type="term" value="F:magnesium ion binding"/>
    <property type="evidence" value="ECO:0007669"/>
    <property type="project" value="TreeGrafter"/>
</dbReference>
<dbReference type="NCBIfam" id="TIGR00099">
    <property type="entry name" value="Cof-subfamily"/>
    <property type="match status" value="1"/>
</dbReference>
<organism evidence="1 2">
    <name type="scientific">Holdemania filiformis DSM 12042</name>
    <dbReference type="NCBI Taxonomy" id="545696"/>
    <lineage>
        <taxon>Bacteria</taxon>
        <taxon>Bacillati</taxon>
        <taxon>Bacillota</taxon>
        <taxon>Erysipelotrichia</taxon>
        <taxon>Erysipelotrichales</taxon>
        <taxon>Erysipelotrichaceae</taxon>
        <taxon>Holdemania</taxon>
    </lineage>
</organism>
<comment type="caution">
    <text evidence="1">The sequence shown here is derived from an EMBL/GenBank/DDBJ whole genome shotgun (WGS) entry which is preliminary data.</text>
</comment>
<dbReference type="RefSeq" id="WP_006057256.1">
    <property type="nucleotide sequence ID" value="NZ_GG657551.1"/>
</dbReference>
<dbReference type="InterPro" id="IPR036412">
    <property type="entry name" value="HAD-like_sf"/>
</dbReference>